<evidence type="ECO:0000256" key="1">
    <source>
        <dbReference type="SAM" id="MobiDB-lite"/>
    </source>
</evidence>
<dbReference type="GeneID" id="89980653"/>
<keyword evidence="3" id="KW-1185">Reference proteome</keyword>
<gene>
    <name evidence="2" type="ORF">LTR84_012510</name>
</gene>
<organism evidence="2 3">
    <name type="scientific">Exophiala bonariae</name>
    <dbReference type="NCBI Taxonomy" id="1690606"/>
    <lineage>
        <taxon>Eukaryota</taxon>
        <taxon>Fungi</taxon>
        <taxon>Dikarya</taxon>
        <taxon>Ascomycota</taxon>
        <taxon>Pezizomycotina</taxon>
        <taxon>Eurotiomycetes</taxon>
        <taxon>Chaetothyriomycetidae</taxon>
        <taxon>Chaetothyriales</taxon>
        <taxon>Herpotrichiellaceae</taxon>
        <taxon>Exophiala</taxon>
    </lineage>
</organism>
<evidence type="ECO:0000313" key="2">
    <source>
        <dbReference type="EMBL" id="KAK5055960.1"/>
    </source>
</evidence>
<feature type="region of interest" description="Disordered" evidence="1">
    <location>
        <begin position="39"/>
        <end position="61"/>
    </location>
</feature>
<dbReference type="EMBL" id="JAVRRD010000008">
    <property type="protein sequence ID" value="KAK5055960.1"/>
    <property type="molecule type" value="Genomic_DNA"/>
</dbReference>
<dbReference type="Proteomes" id="UP001358417">
    <property type="component" value="Unassembled WGS sequence"/>
</dbReference>
<sequence>MADSSSDFELSDYGGADDPLFGAKAIAAMQANVAVDRVESKKNIDSPQDAANAPNTATSPK</sequence>
<reference evidence="2 3" key="1">
    <citation type="submission" date="2023-08" db="EMBL/GenBank/DDBJ databases">
        <title>Black Yeasts Isolated from many extreme environments.</title>
        <authorList>
            <person name="Coleine C."/>
            <person name="Stajich J.E."/>
            <person name="Selbmann L."/>
        </authorList>
    </citation>
    <scope>NUCLEOTIDE SEQUENCE [LARGE SCALE GENOMIC DNA]</scope>
    <source>
        <strain evidence="2 3">CCFEE 5792</strain>
    </source>
</reference>
<protein>
    <submittedName>
        <fullName evidence="2">Uncharacterized protein</fullName>
    </submittedName>
</protein>
<evidence type="ECO:0000313" key="3">
    <source>
        <dbReference type="Proteomes" id="UP001358417"/>
    </source>
</evidence>
<dbReference type="AlphaFoldDB" id="A0AAV9NE85"/>
<proteinExistence type="predicted"/>
<accession>A0AAV9NE85</accession>
<dbReference type="RefSeq" id="XP_064707930.1">
    <property type="nucleotide sequence ID" value="XM_064856030.1"/>
</dbReference>
<comment type="caution">
    <text evidence="2">The sequence shown here is derived from an EMBL/GenBank/DDBJ whole genome shotgun (WGS) entry which is preliminary data.</text>
</comment>
<name>A0AAV9NE85_9EURO</name>